<protein>
    <recommendedName>
        <fullName evidence="5">Integral membrane protein</fullName>
    </recommendedName>
</protein>
<name>A0AA37BX15_9ACTN</name>
<feature type="region of interest" description="Disordered" evidence="1">
    <location>
        <begin position="1"/>
        <end position="47"/>
    </location>
</feature>
<feature type="transmembrane region" description="Helical" evidence="2">
    <location>
        <begin position="139"/>
        <end position="159"/>
    </location>
</feature>
<proteinExistence type="predicted"/>
<evidence type="ECO:0000256" key="2">
    <source>
        <dbReference type="SAM" id="Phobius"/>
    </source>
</evidence>
<comment type="caution">
    <text evidence="3">The sequence shown here is derived from an EMBL/GenBank/DDBJ whole genome shotgun (WGS) entry which is preliminary data.</text>
</comment>
<evidence type="ECO:0000313" key="3">
    <source>
        <dbReference type="EMBL" id="GHI45736.1"/>
    </source>
</evidence>
<dbReference type="EMBL" id="BNDZ01000005">
    <property type="protein sequence ID" value="GHI45736.1"/>
    <property type="molecule type" value="Genomic_DNA"/>
</dbReference>
<reference evidence="3" key="1">
    <citation type="submission" date="2022-09" db="EMBL/GenBank/DDBJ databases">
        <title>Whole genome shotgun sequence of Streptomyces albidoflavus NBRC 12854.</title>
        <authorList>
            <person name="Komaki H."/>
            <person name="Tamura T."/>
        </authorList>
    </citation>
    <scope>NUCLEOTIDE SEQUENCE</scope>
    <source>
        <strain evidence="3">NBRC 12854</strain>
    </source>
</reference>
<dbReference type="Proteomes" id="UP001051844">
    <property type="component" value="Unassembled WGS sequence"/>
</dbReference>
<feature type="compositionally biased region" description="Low complexity" evidence="1">
    <location>
        <begin position="14"/>
        <end position="34"/>
    </location>
</feature>
<evidence type="ECO:0000256" key="1">
    <source>
        <dbReference type="SAM" id="MobiDB-lite"/>
    </source>
</evidence>
<dbReference type="AlphaFoldDB" id="A0AA37BX15"/>
<organism evidence="3 4">
    <name type="scientific">Streptomyces albidoflavus</name>
    <dbReference type="NCBI Taxonomy" id="1886"/>
    <lineage>
        <taxon>Bacteria</taxon>
        <taxon>Bacillati</taxon>
        <taxon>Actinomycetota</taxon>
        <taxon>Actinomycetes</taxon>
        <taxon>Kitasatosporales</taxon>
        <taxon>Streptomycetaceae</taxon>
        <taxon>Streptomyces</taxon>
        <taxon>Streptomyces albidoflavus group</taxon>
    </lineage>
</organism>
<accession>A0AA37BX15</accession>
<evidence type="ECO:0000313" key="4">
    <source>
        <dbReference type="Proteomes" id="UP001051844"/>
    </source>
</evidence>
<feature type="transmembrane region" description="Helical" evidence="2">
    <location>
        <begin position="86"/>
        <end position="104"/>
    </location>
</feature>
<keyword evidence="2" id="KW-1133">Transmembrane helix</keyword>
<sequence>MRCSVPSHGRPAHPGTSPRAPGRRTPAGRRYPAGVSTEQTPTDPGPRPTRLTVVAALAAVEGLALVVVGLVLAVRALLGDGELRSALTGGLTLVALGVIPLAAARGLLARRSWSRGPAIITQILALPVAWQFLQADSVLIPGGVVLAVVAISALVMLVNPATTIDLGIRPPGAER</sequence>
<feature type="transmembrane region" description="Helical" evidence="2">
    <location>
        <begin position="51"/>
        <end position="74"/>
    </location>
</feature>
<gene>
    <name evidence="3" type="ORF">ScoT_19100</name>
</gene>
<keyword evidence="2" id="KW-0812">Transmembrane</keyword>
<keyword evidence="2" id="KW-0472">Membrane</keyword>
<evidence type="ECO:0008006" key="5">
    <source>
        <dbReference type="Google" id="ProtNLM"/>
    </source>
</evidence>
<feature type="transmembrane region" description="Helical" evidence="2">
    <location>
        <begin position="116"/>
        <end position="133"/>
    </location>
</feature>